<dbReference type="InterPro" id="IPR036388">
    <property type="entry name" value="WH-like_DNA-bd_sf"/>
</dbReference>
<dbReference type="EMBL" id="FNYD01000003">
    <property type="protein sequence ID" value="SEJ02426.1"/>
    <property type="molecule type" value="Genomic_DNA"/>
</dbReference>
<dbReference type="Pfam" id="PF00126">
    <property type="entry name" value="HTH_1"/>
    <property type="match status" value="1"/>
</dbReference>
<reference evidence="7 8" key="1">
    <citation type="submission" date="2016-10" db="EMBL/GenBank/DDBJ databases">
        <authorList>
            <person name="de Groot N.N."/>
        </authorList>
    </citation>
    <scope>NUCLEOTIDE SEQUENCE [LARGE SCALE GENOMIC DNA]</scope>
    <source>
        <strain evidence="7 8">DSM 29340</strain>
    </source>
</reference>
<dbReference type="GO" id="GO:0003700">
    <property type="term" value="F:DNA-binding transcription factor activity"/>
    <property type="evidence" value="ECO:0007669"/>
    <property type="project" value="InterPro"/>
</dbReference>
<dbReference type="InterPro" id="IPR036390">
    <property type="entry name" value="WH_DNA-bd_sf"/>
</dbReference>
<dbReference type="FunFam" id="1.10.10.10:FF:000001">
    <property type="entry name" value="LysR family transcriptional regulator"/>
    <property type="match status" value="1"/>
</dbReference>
<evidence type="ECO:0000256" key="3">
    <source>
        <dbReference type="ARBA" id="ARBA00023125"/>
    </source>
</evidence>
<dbReference type="RefSeq" id="WP_092363455.1">
    <property type="nucleotide sequence ID" value="NZ_BMGV01000003.1"/>
</dbReference>
<proteinExistence type="inferred from homology"/>
<evidence type="ECO:0000256" key="5">
    <source>
        <dbReference type="ARBA" id="ARBA00023163"/>
    </source>
</evidence>
<evidence type="ECO:0000256" key="4">
    <source>
        <dbReference type="ARBA" id="ARBA00023159"/>
    </source>
</evidence>
<accession>A0A1H6VF42</accession>
<dbReference type="OrthoDB" id="9775392at2"/>
<dbReference type="PANTHER" id="PTHR30346">
    <property type="entry name" value="TRANSCRIPTIONAL DUAL REGULATOR HCAR-RELATED"/>
    <property type="match status" value="1"/>
</dbReference>
<dbReference type="Proteomes" id="UP000199379">
    <property type="component" value="Unassembled WGS sequence"/>
</dbReference>
<evidence type="ECO:0000259" key="6">
    <source>
        <dbReference type="PROSITE" id="PS50931"/>
    </source>
</evidence>
<name>A0A1H6VF42_9RHOB</name>
<dbReference type="PRINTS" id="PR00039">
    <property type="entry name" value="HTHLYSR"/>
</dbReference>
<dbReference type="Gene3D" id="1.10.10.10">
    <property type="entry name" value="Winged helix-like DNA-binding domain superfamily/Winged helix DNA-binding domain"/>
    <property type="match status" value="1"/>
</dbReference>
<dbReference type="PROSITE" id="PS50931">
    <property type="entry name" value="HTH_LYSR"/>
    <property type="match status" value="1"/>
</dbReference>
<feature type="domain" description="HTH lysR-type" evidence="6">
    <location>
        <begin position="5"/>
        <end position="62"/>
    </location>
</feature>
<keyword evidence="3" id="KW-0238">DNA-binding</keyword>
<keyword evidence="4" id="KW-0010">Activator</keyword>
<dbReference type="Pfam" id="PF03466">
    <property type="entry name" value="LysR_substrate"/>
    <property type="match status" value="1"/>
</dbReference>
<sequence length="309" mass="33562">MSAEITLRQIRYFDTLARAGQYRRAARQLGISQPSLSLQISALEETLGQRLVERHRNGLILTPEGRDAAAQAERVLREVEALAQQASPLRGGLRGTLRLGSTPTIGPYLLPRVLQRLHAAHPELRLVVRDGAPRELIEDLAAGAHDMVLTHLPVRGDSFRVQPLFREPLHLAVAPGHPLAGSKRIDRADLRGLPMLSLGPAYTLHRQVADLCDETGAVLRSDFEGTSLDALRQMVSMNMGVTLLPGLYVRSEVEARGGDVSVMPLRGMHRSIGLAWRAASGTPRAFADFAALIGAVVREEFAGVVIAQG</sequence>
<evidence type="ECO:0000256" key="2">
    <source>
        <dbReference type="ARBA" id="ARBA00023015"/>
    </source>
</evidence>
<dbReference type="GO" id="GO:0032993">
    <property type="term" value="C:protein-DNA complex"/>
    <property type="evidence" value="ECO:0007669"/>
    <property type="project" value="TreeGrafter"/>
</dbReference>
<dbReference type="CDD" id="cd08411">
    <property type="entry name" value="PBP2_OxyR"/>
    <property type="match status" value="1"/>
</dbReference>
<protein>
    <submittedName>
        <fullName evidence="7">Transcriptional regulator, LysR family</fullName>
    </submittedName>
</protein>
<evidence type="ECO:0000313" key="7">
    <source>
        <dbReference type="EMBL" id="SEJ02426.1"/>
    </source>
</evidence>
<keyword evidence="8" id="KW-1185">Reference proteome</keyword>
<dbReference type="InterPro" id="IPR005119">
    <property type="entry name" value="LysR_subst-bd"/>
</dbReference>
<dbReference type="STRING" id="1227549.SAMN05444007_103155"/>
<dbReference type="PANTHER" id="PTHR30346:SF26">
    <property type="entry name" value="HYDROGEN PEROXIDE-INDUCIBLE GENES ACTIVATOR"/>
    <property type="match status" value="1"/>
</dbReference>
<keyword evidence="2" id="KW-0805">Transcription regulation</keyword>
<dbReference type="Gene3D" id="3.40.190.10">
    <property type="entry name" value="Periplasmic binding protein-like II"/>
    <property type="match status" value="2"/>
</dbReference>
<evidence type="ECO:0000256" key="1">
    <source>
        <dbReference type="ARBA" id="ARBA00009437"/>
    </source>
</evidence>
<gene>
    <name evidence="7" type="ORF">SAMN05444007_103155</name>
</gene>
<dbReference type="SUPFAM" id="SSF46785">
    <property type="entry name" value="Winged helix' DNA-binding domain"/>
    <property type="match status" value="1"/>
</dbReference>
<comment type="similarity">
    <text evidence="1">Belongs to the LysR transcriptional regulatory family.</text>
</comment>
<organism evidence="7 8">
    <name type="scientific">Cribrihabitans marinus</name>
    <dbReference type="NCBI Taxonomy" id="1227549"/>
    <lineage>
        <taxon>Bacteria</taxon>
        <taxon>Pseudomonadati</taxon>
        <taxon>Pseudomonadota</taxon>
        <taxon>Alphaproteobacteria</taxon>
        <taxon>Rhodobacterales</taxon>
        <taxon>Paracoccaceae</taxon>
        <taxon>Cribrihabitans</taxon>
    </lineage>
</organism>
<dbReference type="AlphaFoldDB" id="A0A1H6VF42"/>
<dbReference type="SUPFAM" id="SSF53850">
    <property type="entry name" value="Periplasmic binding protein-like II"/>
    <property type="match status" value="1"/>
</dbReference>
<dbReference type="InterPro" id="IPR000847">
    <property type="entry name" value="LysR_HTH_N"/>
</dbReference>
<evidence type="ECO:0000313" key="8">
    <source>
        <dbReference type="Proteomes" id="UP000199379"/>
    </source>
</evidence>
<keyword evidence="5" id="KW-0804">Transcription</keyword>
<dbReference type="GO" id="GO:0003677">
    <property type="term" value="F:DNA binding"/>
    <property type="evidence" value="ECO:0007669"/>
    <property type="project" value="UniProtKB-KW"/>
</dbReference>